<dbReference type="FunFam" id="3.30.160.60:FF:001009">
    <property type="entry name" value="Zinc finger protein 26"/>
    <property type="match status" value="2"/>
</dbReference>
<evidence type="ECO:0000259" key="9">
    <source>
        <dbReference type="PROSITE" id="PS50157"/>
    </source>
</evidence>
<dbReference type="Proteomes" id="UP000095283">
    <property type="component" value="Unplaced"/>
</dbReference>
<dbReference type="SMART" id="SM00355">
    <property type="entry name" value="ZnF_C2H2"/>
    <property type="match status" value="4"/>
</dbReference>
<sequence>MLGMYYRTSLNFIYSSSIFTYYFQLSVEVMEDVPEDVQMTVLQQHQQLMNTQHLNGGEIIPIEDGEGTSYEVYDGHDLLEEAYEYADDDGNIVYLSTGVPNATKACRELRMRMLKERHIDLVVNKVAGQRHSHRKRPLTVYECEECGKILRYPSKIEEHRRSHTGDKPHECPQCGQKFSQKGALKCHMRLHTGIYFSCINAVSIMVVFSYLGERPFHCTWDCGKSFVSSSALRMHEKSHSGERPFACGVCGRLFTKRSHCQRHEITVHPSESARPPIPSGLAAAGKDEDTLRDVVNGVIEEVRIERSLRANAS</sequence>
<dbReference type="GO" id="GO:0000981">
    <property type="term" value="F:DNA-binding transcription factor activity, RNA polymerase II-specific"/>
    <property type="evidence" value="ECO:0007669"/>
    <property type="project" value="TreeGrafter"/>
</dbReference>
<dbReference type="PROSITE" id="PS50157">
    <property type="entry name" value="ZINC_FINGER_C2H2_2"/>
    <property type="match status" value="4"/>
</dbReference>
<dbReference type="InterPro" id="IPR013087">
    <property type="entry name" value="Znf_C2H2_type"/>
</dbReference>
<dbReference type="GO" id="GO:0005634">
    <property type="term" value="C:nucleus"/>
    <property type="evidence" value="ECO:0007669"/>
    <property type="project" value="UniProtKB-SubCell"/>
</dbReference>
<dbReference type="InterPro" id="IPR036236">
    <property type="entry name" value="Znf_C2H2_sf"/>
</dbReference>
<keyword evidence="7" id="KW-0539">Nucleus</keyword>
<feature type="domain" description="C2H2-type" evidence="9">
    <location>
        <begin position="169"/>
        <end position="193"/>
    </location>
</feature>
<feature type="domain" description="C2H2-type" evidence="9">
    <location>
        <begin position="141"/>
        <end position="168"/>
    </location>
</feature>
<keyword evidence="2" id="KW-0479">Metal-binding</keyword>
<dbReference type="InterPro" id="IPR050527">
    <property type="entry name" value="Snail/Krueppel_Znf"/>
</dbReference>
<dbReference type="SUPFAM" id="SSF57667">
    <property type="entry name" value="beta-beta-alpha zinc fingers"/>
    <property type="match status" value="2"/>
</dbReference>
<dbReference type="FunFam" id="3.30.160.60:FF:000446">
    <property type="entry name" value="Zinc finger protein"/>
    <property type="match status" value="1"/>
</dbReference>
<comment type="subcellular location">
    <subcellularLocation>
        <location evidence="1">Nucleus</location>
    </subcellularLocation>
</comment>
<feature type="domain" description="C2H2-type" evidence="9">
    <location>
        <begin position="245"/>
        <end position="273"/>
    </location>
</feature>
<keyword evidence="5" id="KW-0862">Zinc</keyword>
<dbReference type="PANTHER" id="PTHR24388">
    <property type="entry name" value="ZINC FINGER PROTEIN"/>
    <property type="match status" value="1"/>
</dbReference>
<dbReference type="PANTHER" id="PTHR24388:SF54">
    <property type="entry name" value="PROTEIN ESCARGOT"/>
    <property type="match status" value="1"/>
</dbReference>
<organism evidence="10 11">
    <name type="scientific">Heterorhabditis bacteriophora</name>
    <name type="common">Entomopathogenic nematode worm</name>
    <dbReference type="NCBI Taxonomy" id="37862"/>
    <lineage>
        <taxon>Eukaryota</taxon>
        <taxon>Metazoa</taxon>
        <taxon>Ecdysozoa</taxon>
        <taxon>Nematoda</taxon>
        <taxon>Chromadorea</taxon>
        <taxon>Rhabditida</taxon>
        <taxon>Rhabditina</taxon>
        <taxon>Rhabditomorpha</taxon>
        <taxon>Strongyloidea</taxon>
        <taxon>Heterorhabditidae</taxon>
        <taxon>Heterorhabditis</taxon>
    </lineage>
</organism>
<protein>
    <submittedName>
        <fullName evidence="11">Zinc finger protein</fullName>
    </submittedName>
</protein>
<dbReference type="GO" id="GO:0008270">
    <property type="term" value="F:zinc ion binding"/>
    <property type="evidence" value="ECO:0007669"/>
    <property type="project" value="UniProtKB-KW"/>
</dbReference>
<dbReference type="Pfam" id="PF00096">
    <property type="entry name" value="zf-C2H2"/>
    <property type="match status" value="3"/>
</dbReference>
<proteinExistence type="predicted"/>
<keyword evidence="4 8" id="KW-0863">Zinc-finger</keyword>
<evidence type="ECO:0000313" key="10">
    <source>
        <dbReference type="Proteomes" id="UP000095283"/>
    </source>
</evidence>
<dbReference type="GO" id="GO:0000978">
    <property type="term" value="F:RNA polymerase II cis-regulatory region sequence-specific DNA binding"/>
    <property type="evidence" value="ECO:0007669"/>
    <property type="project" value="TreeGrafter"/>
</dbReference>
<dbReference type="Gene3D" id="3.30.160.60">
    <property type="entry name" value="Classic Zinc Finger"/>
    <property type="match status" value="4"/>
</dbReference>
<keyword evidence="3" id="KW-0677">Repeat</keyword>
<evidence type="ECO:0000256" key="1">
    <source>
        <dbReference type="ARBA" id="ARBA00004123"/>
    </source>
</evidence>
<name>A0A1I7WP58_HETBA</name>
<evidence type="ECO:0000256" key="2">
    <source>
        <dbReference type="ARBA" id="ARBA00022723"/>
    </source>
</evidence>
<evidence type="ECO:0000256" key="5">
    <source>
        <dbReference type="ARBA" id="ARBA00022833"/>
    </source>
</evidence>
<dbReference type="WBParaSite" id="Hba_06926">
    <property type="protein sequence ID" value="Hba_06926"/>
    <property type="gene ID" value="Hba_06926"/>
</dbReference>
<dbReference type="PROSITE" id="PS00028">
    <property type="entry name" value="ZINC_FINGER_C2H2_1"/>
    <property type="match status" value="4"/>
</dbReference>
<evidence type="ECO:0000256" key="6">
    <source>
        <dbReference type="ARBA" id="ARBA00023125"/>
    </source>
</evidence>
<accession>A0A1I7WP58</accession>
<keyword evidence="6" id="KW-0238">DNA-binding</keyword>
<dbReference type="AlphaFoldDB" id="A0A1I7WP58"/>
<evidence type="ECO:0000313" key="11">
    <source>
        <dbReference type="WBParaSite" id="Hba_06926"/>
    </source>
</evidence>
<dbReference type="GO" id="GO:0000122">
    <property type="term" value="P:negative regulation of transcription by RNA polymerase II"/>
    <property type="evidence" value="ECO:0007669"/>
    <property type="project" value="UniProtKB-ARBA"/>
</dbReference>
<evidence type="ECO:0000256" key="7">
    <source>
        <dbReference type="ARBA" id="ARBA00023242"/>
    </source>
</evidence>
<evidence type="ECO:0000256" key="4">
    <source>
        <dbReference type="ARBA" id="ARBA00022771"/>
    </source>
</evidence>
<keyword evidence="10" id="KW-1185">Reference proteome</keyword>
<feature type="domain" description="C2H2-type" evidence="9">
    <location>
        <begin position="216"/>
        <end position="244"/>
    </location>
</feature>
<evidence type="ECO:0000256" key="8">
    <source>
        <dbReference type="PROSITE-ProRule" id="PRU00042"/>
    </source>
</evidence>
<reference evidence="11" key="1">
    <citation type="submission" date="2016-11" db="UniProtKB">
        <authorList>
            <consortium name="WormBaseParasite"/>
        </authorList>
    </citation>
    <scope>IDENTIFICATION</scope>
</reference>
<dbReference type="FunFam" id="3.30.160.60:FF:001290">
    <property type="entry name" value="Zinc finger 45-like"/>
    <property type="match status" value="1"/>
</dbReference>
<evidence type="ECO:0000256" key="3">
    <source>
        <dbReference type="ARBA" id="ARBA00022737"/>
    </source>
</evidence>